<dbReference type="PANTHER" id="PTHR38436:SF1">
    <property type="entry name" value="ESTER CYCLASE"/>
    <property type="match status" value="1"/>
</dbReference>
<evidence type="ECO:0000259" key="1">
    <source>
        <dbReference type="Pfam" id="PF12680"/>
    </source>
</evidence>
<dbReference type="Proteomes" id="UP001497416">
    <property type="component" value="Unassembled WGS sequence"/>
</dbReference>
<dbReference type="RefSeq" id="WP_348712169.1">
    <property type="nucleotide sequence ID" value="NZ_CAXIXY010000004.1"/>
</dbReference>
<keyword evidence="3" id="KW-1185">Reference proteome</keyword>
<dbReference type="SUPFAM" id="SSF54427">
    <property type="entry name" value="NTF2-like"/>
    <property type="match status" value="2"/>
</dbReference>
<dbReference type="InterPro" id="IPR037401">
    <property type="entry name" value="SnoaL-like"/>
</dbReference>
<dbReference type="EMBL" id="CAXIXY010000004">
    <property type="protein sequence ID" value="CAL2086248.1"/>
    <property type="molecule type" value="Genomic_DNA"/>
</dbReference>
<protein>
    <recommendedName>
        <fullName evidence="1">SnoaL-like domain-containing protein</fullName>
    </recommendedName>
</protein>
<gene>
    <name evidence="2" type="ORF">T190607A01A_20609</name>
</gene>
<accession>A0ABP1EQ11</accession>
<evidence type="ECO:0000313" key="2">
    <source>
        <dbReference type="EMBL" id="CAL2086248.1"/>
    </source>
</evidence>
<dbReference type="InterPro" id="IPR032710">
    <property type="entry name" value="NTF2-like_dom_sf"/>
</dbReference>
<dbReference type="Pfam" id="PF12680">
    <property type="entry name" value="SnoaL_2"/>
    <property type="match status" value="1"/>
</dbReference>
<feature type="domain" description="SnoaL-like" evidence="1">
    <location>
        <begin position="52"/>
        <end position="141"/>
    </location>
</feature>
<sequence>MKINTITTILVLTLVLTNCKTPKKETDSEQSTEQQIKKDNKMELTNKEKVVALLNSFNTGDKTPISYINPEKYIQHNLAVGDGLAGFGEVMKAAPPQGFKANVVRAFQDGDYVFTHTEYDFFGPKAGFDVFRFEDGKIVEHWDNLSEVTPPNPSGRTQFDGATEITDSGKTEANKNIVKQFAEEVLMNGKMDNLTTLINPAKYIQHNSAVADGLDGLGAALKYFAENGLVMEYDKVHKVLGEGNFVLTISEGKFGKGDHVAYYDLFRLENGQIVEHWDVIQPIPEKSEWKNDNGKF</sequence>
<comment type="caution">
    <text evidence="2">The sequence shown here is derived from an EMBL/GenBank/DDBJ whole genome shotgun (WGS) entry which is preliminary data.</text>
</comment>
<name>A0ABP1EQ11_9FLAO</name>
<organism evidence="2 3">
    <name type="scientific">Tenacibaculum platacis</name>
    <dbReference type="NCBI Taxonomy" id="3137852"/>
    <lineage>
        <taxon>Bacteria</taxon>
        <taxon>Pseudomonadati</taxon>
        <taxon>Bacteroidota</taxon>
        <taxon>Flavobacteriia</taxon>
        <taxon>Flavobacteriales</taxon>
        <taxon>Flavobacteriaceae</taxon>
        <taxon>Tenacibaculum</taxon>
    </lineage>
</organism>
<dbReference type="PANTHER" id="PTHR38436">
    <property type="entry name" value="POLYKETIDE CYCLASE SNOAL-LIKE DOMAIN"/>
    <property type="match status" value="1"/>
</dbReference>
<evidence type="ECO:0000313" key="3">
    <source>
        <dbReference type="Proteomes" id="UP001497416"/>
    </source>
</evidence>
<dbReference type="Gene3D" id="3.10.450.50">
    <property type="match status" value="2"/>
</dbReference>
<reference evidence="2 3" key="1">
    <citation type="submission" date="2024-05" db="EMBL/GenBank/DDBJ databases">
        <authorList>
            <person name="Duchaud E."/>
        </authorList>
    </citation>
    <scope>NUCLEOTIDE SEQUENCE [LARGE SCALE GENOMIC DNA]</scope>
    <source>
        <strain evidence="2">Ena-SAMPLE-TAB-13-05-2024-13:56:06:370-140302</strain>
    </source>
</reference>
<dbReference type="InterPro" id="IPR009959">
    <property type="entry name" value="Cyclase_SnoaL-like"/>
</dbReference>
<proteinExistence type="predicted"/>